<comment type="caution">
    <text evidence="6">The sequence shown here is derived from an EMBL/GenBank/DDBJ whole genome shotgun (WGS) entry which is preliminary data.</text>
</comment>
<dbReference type="Pfam" id="PF03441">
    <property type="entry name" value="FAD_binding_7"/>
    <property type="match status" value="1"/>
</dbReference>
<proteinExistence type="inferred from homology"/>
<gene>
    <name evidence="6" type="ORF">FB557_0442</name>
</gene>
<protein>
    <submittedName>
        <fullName evidence="6">Deoxyribodipyrimidine photo-lyase</fullName>
    </submittedName>
</protein>
<dbReference type="GO" id="GO:0003904">
    <property type="term" value="F:deoxyribodipyrimidine photo-lyase activity"/>
    <property type="evidence" value="ECO:0007669"/>
    <property type="project" value="TreeGrafter"/>
</dbReference>
<comment type="similarity">
    <text evidence="4">Belongs to the DNA photolyase family.</text>
</comment>
<dbReference type="InterPro" id="IPR036134">
    <property type="entry name" value="Crypto/Photolyase_FAD-like_sf"/>
</dbReference>
<evidence type="ECO:0000313" key="6">
    <source>
        <dbReference type="EMBL" id="TWD16896.1"/>
    </source>
</evidence>
<sequence>MSTSVMWFRLDLRTEDNPALVRAAEDDEVLPVFVIDPDQWARAGAARRAWLAANLLALDDTLGGHLAVHHAPAAEVVPQLAADAGAGSVHVTRDLTPFALRRDRAVVEALREAGVEGVATGTAYAVAPGSVTTKGGTPFKVFTPYSKAWREHGWDAPVGAPEVNWAKGETPAEVTEMLQQAVAECPIDLPDAGEEAAWARWTRFRDEALHDYDTDRDRPAVEGTSRMSLDLHLGVLHPRQLLEDIKDKRSTGAHTYRTELAWRDFYAEVLHLNPHTVWRDLNPLDMPYDEPEDAIEAWKRGETGYPFVDAGMRQLLAQGWMHNRLRMITASFLTKHLHVWWPLGAEHFLDHLLDGDVASNSHGWQWVAGTGTDAAPYFRIFNPVTQGQRFDPDGEYVRRWVPELEHLPGKAVHTPWEHEDGYAKGYPRRIVDLAEERKVALDRYEKARRG</sequence>
<accession>A0A560WH62</accession>
<evidence type="ECO:0000256" key="3">
    <source>
        <dbReference type="PIRSR" id="PIRSR602081-1"/>
    </source>
</evidence>
<dbReference type="PROSITE" id="PS51645">
    <property type="entry name" value="PHR_CRY_ALPHA_BETA"/>
    <property type="match status" value="1"/>
</dbReference>
<dbReference type="RefSeq" id="WP_144855219.1">
    <property type="nucleotide sequence ID" value="NZ_BAAAYT010000002.1"/>
</dbReference>
<dbReference type="GO" id="GO:0009416">
    <property type="term" value="P:response to light stimulus"/>
    <property type="evidence" value="ECO:0007669"/>
    <property type="project" value="TreeGrafter"/>
</dbReference>
<keyword evidence="2 3" id="KW-0274">FAD</keyword>
<reference evidence="6 7" key="1">
    <citation type="submission" date="2019-06" db="EMBL/GenBank/DDBJ databases">
        <title>Sequencing the genomes of 1000 actinobacteria strains.</title>
        <authorList>
            <person name="Klenk H.-P."/>
        </authorList>
    </citation>
    <scope>NUCLEOTIDE SEQUENCE [LARGE SCALE GENOMIC DNA]</scope>
    <source>
        <strain evidence="6 7">DSM 18935</strain>
    </source>
</reference>
<dbReference type="Gene3D" id="1.25.40.80">
    <property type="match status" value="1"/>
</dbReference>
<dbReference type="SUPFAM" id="SSF48173">
    <property type="entry name" value="Cryptochrome/photolyase FAD-binding domain"/>
    <property type="match status" value="1"/>
</dbReference>
<dbReference type="Pfam" id="PF00875">
    <property type="entry name" value="DNA_photolyase"/>
    <property type="match status" value="1"/>
</dbReference>
<evidence type="ECO:0000256" key="1">
    <source>
        <dbReference type="ARBA" id="ARBA00022630"/>
    </source>
</evidence>
<dbReference type="InterPro" id="IPR006050">
    <property type="entry name" value="DNA_photolyase_N"/>
</dbReference>
<dbReference type="PRINTS" id="PR00147">
    <property type="entry name" value="DNAPHOTLYASE"/>
</dbReference>
<organism evidence="6 7">
    <name type="scientific">Marihabitans asiaticum</name>
    <dbReference type="NCBI Taxonomy" id="415218"/>
    <lineage>
        <taxon>Bacteria</taxon>
        <taxon>Bacillati</taxon>
        <taxon>Actinomycetota</taxon>
        <taxon>Actinomycetes</taxon>
        <taxon>Micrococcales</taxon>
        <taxon>Intrasporangiaceae</taxon>
        <taxon>Marihabitans</taxon>
    </lineage>
</organism>
<keyword evidence="7" id="KW-1185">Reference proteome</keyword>
<feature type="domain" description="Photolyase/cryptochrome alpha/beta" evidence="5">
    <location>
        <begin position="2"/>
        <end position="125"/>
    </location>
</feature>
<dbReference type="Gene3D" id="3.40.50.620">
    <property type="entry name" value="HUPs"/>
    <property type="match status" value="1"/>
</dbReference>
<dbReference type="AlphaFoldDB" id="A0A560WH62"/>
<keyword evidence="6" id="KW-0456">Lyase</keyword>
<feature type="binding site" evidence="3">
    <location>
        <position position="212"/>
    </location>
    <ligand>
        <name>FAD</name>
        <dbReference type="ChEBI" id="CHEBI:57692"/>
    </ligand>
</feature>
<evidence type="ECO:0000313" key="7">
    <source>
        <dbReference type="Proteomes" id="UP000315628"/>
    </source>
</evidence>
<evidence type="ECO:0000256" key="2">
    <source>
        <dbReference type="ARBA" id="ARBA00022827"/>
    </source>
</evidence>
<dbReference type="InterPro" id="IPR014729">
    <property type="entry name" value="Rossmann-like_a/b/a_fold"/>
</dbReference>
<feature type="binding site" evidence="3">
    <location>
        <begin position="354"/>
        <end position="356"/>
    </location>
    <ligand>
        <name>FAD</name>
        <dbReference type="ChEBI" id="CHEBI:57692"/>
    </ligand>
</feature>
<name>A0A560WH62_9MICO</name>
<keyword evidence="4" id="KW-0157">Chromophore</keyword>
<keyword evidence="1 3" id="KW-0285">Flavoprotein</keyword>
<dbReference type="PANTHER" id="PTHR11455">
    <property type="entry name" value="CRYPTOCHROME"/>
    <property type="match status" value="1"/>
</dbReference>
<dbReference type="PANTHER" id="PTHR11455:SF9">
    <property type="entry name" value="CRYPTOCHROME CIRCADIAN CLOCK 5 ISOFORM X1"/>
    <property type="match status" value="1"/>
</dbReference>
<dbReference type="SUPFAM" id="SSF52425">
    <property type="entry name" value="Cryptochrome/photolyase, N-terminal domain"/>
    <property type="match status" value="1"/>
</dbReference>
<dbReference type="EMBL" id="VIUW01000001">
    <property type="protein sequence ID" value="TWD16896.1"/>
    <property type="molecule type" value="Genomic_DNA"/>
</dbReference>
<dbReference type="InterPro" id="IPR005101">
    <property type="entry name" value="Cryptochr/Photolyase_FAD-bd"/>
</dbReference>
<feature type="binding site" evidence="3">
    <location>
        <begin position="259"/>
        <end position="266"/>
    </location>
    <ligand>
        <name>FAD</name>
        <dbReference type="ChEBI" id="CHEBI:57692"/>
    </ligand>
</feature>
<feature type="binding site" evidence="3">
    <location>
        <begin position="224"/>
        <end position="228"/>
    </location>
    <ligand>
        <name>FAD</name>
        <dbReference type="ChEBI" id="CHEBI:57692"/>
    </ligand>
</feature>
<dbReference type="Gene3D" id="1.10.579.10">
    <property type="entry name" value="DNA Cyclobutane Dipyrimidine Photolyase, subunit A, domain 3"/>
    <property type="match status" value="1"/>
</dbReference>
<evidence type="ECO:0000259" key="5">
    <source>
        <dbReference type="PROSITE" id="PS51645"/>
    </source>
</evidence>
<dbReference type="InterPro" id="IPR002081">
    <property type="entry name" value="Cryptochrome/DNA_photolyase_1"/>
</dbReference>
<dbReference type="GO" id="GO:0071949">
    <property type="term" value="F:FAD binding"/>
    <property type="evidence" value="ECO:0007669"/>
    <property type="project" value="TreeGrafter"/>
</dbReference>
<dbReference type="GO" id="GO:0003677">
    <property type="term" value="F:DNA binding"/>
    <property type="evidence" value="ECO:0007669"/>
    <property type="project" value="TreeGrafter"/>
</dbReference>
<dbReference type="InterPro" id="IPR036155">
    <property type="entry name" value="Crypto/Photolyase_N_sf"/>
</dbReference>
<feature type="binding site" evidence="3">
    <location>
        <position position="256"/>
    </location>
    <ligand>
        <name>FAD</name>
        <dbReference type="ChEBI" id="CHEBI:57692"/>
    </ligand>
</feature>
<evidence type="ECO:0000256" key="4">
    <source>
        <dbReference type="RuleBase" id="RU004182"/>
    </source>
</evidence>
<dbReference type="OrthoDB" id="9772484at2"/>
<dbReference type="Proteomes" id="UP000315628">
    <property type="component" value="Unassembled WGS sequence"/>
</dbReference>
<comment type="cofactor">
    <cofactor evidence="3">
        <name>FAD</name>
        <dbReference type="ChEBI" id="CHEBI:57692"/>
    </cofactor>
    <text evidence="3">Binds 1 FAD per subunit.</text>
</comment>